<evidence type="ECO:0000313" key="2">
    <source>
        <dbReference type="EMBL" id="VFS78799.1"/>
    </source>
</evidence>
<dbReference type="EMBL" id="CAADJG010000002">
    <property type="protein sequence ID" value="VFS78799.1"/>
    <property type="molecule type" value="Genomic_DNA"/>
</dbReference>
<protein>
    <submittedName>
        <fullName evidence="2">Osmoprotectant uptake system permease protein yehW</fullName>
    </submittedName>
</protein>
<feature type="transmembrane region" description="Helical" evidence="1">
    <location>
        <begin position="46"/>
        <end position="75"/>
    </location>
</feature>
<name>A0A485CBB7_RAOTE</name>
<sequence length="117" mass="13469">MKALRDPLLWLLALFIAILLALPYSTPLFSALFPELPRPVYQQQSFLALTLAHCWLVALSSLAATLIGVGAGIAVTRPRAANFARWWRPLPPWGRPFRRWRCWRLRFRCWGLAGSRR</sequence>
<dbReference type="Proteomes" id="UP000332594">
    <property type="component" value="Unassembled WGS sequence"/>
</dbReference>
<organism evidence="2 3">
    <name type="scientific">Raoultella terrigena</name>
    <name type="common">Klebsiella terrigena</name>
    <dbReference type="NCBI Taxonomy" id="577"/>
    <lineage>
        <taxon>Bacteria</taxon>
        <taxon>Pseudomonadati</taxon>
        <taxon>Pseudomonadota</taxon>
        <taxon>Gammaproteobacteria</taxon>
        <taxon>Enterobacterales</taxon>
        <taxon>Enterobacteriaceae</taxon>
        <taxon>Klebsiella/Raoultella group</taxon>
        <taxon>Raoultella</taxon>
    </lineage>
</organism>
<gene>
    <name evidence="2" type="primary">yehW_2</name>
    <name evidence="2" type="ORF">NCTC13038_03959</name>
</gene>
<evidence type="ECO:0000313" key="3">
    <source>
        <dbReference type="Proteomes" id="UP000332594"/>
    </source>
</evidence>
<evidence type="ECO:0000256" key="1">
    <source>
        <dbReference type="SAM" id="Phobius"/>
    </source>
</evidence>
<keyword evidence="1" id="KW-1133">Transmembrane helix</keyword>
<dbReference type="AlphaFoldDB" id="A0A485CBB7"/>
<reference evidence="2 3" key="1">
    <citation type="submission" date="2019-03" db="EMBL/GenBank/DDBJ databases">
        <authorList>
            <consortium name="Pathogen Informatics"/>
        </authorList>
    </citation>
    <scope>NUCLEOTIDE SEQUENCE [LARGE SCALE GENOMIC DNA]</scope>
    <source>
        <strain evidence="2 3">NCTC13038</strain>
    </source>
</reference>
<keyword evidence="1" id="KW-0812">Transmembrane</keyword>
<proteinExistence type="predicted"/>
<keyword evidence="1" id="KW-0472">Membrane</keyword>
<accession>A0A485CBB7</accession>